<organism evidence="2 3">
    <name type="scientific">Eleusine coracana subsp. coracana</name>
    <dbReference type="NCBI Taxonomy" id="191504"/>
    <lineage>
        <taxon>Eukaryota</taxon>
        <taxon>Viridiplantae</taxon>
        <taxon>Streptophyta</taxon>
        <taxon>Embryophyta</taxon>
        <taxon>Tracheophyta</taxon>
        <taxon>Spermatophyta</taxon>
        <taxon>Magnoliopsida</taxon>
        <taxon>Liliopsida</taxon>
        <taxon>Poales</taxon>
        <taxon>Poaceae</taxon>
        <taxon>PACMAD clade</taxon>
        <taxon>Chloridoideae</taxon>
        <taxon>Cynodonteae</taxon>
        <taxon>Eleusininae</taxon>
        <taxon>Eleusine</taxon>
    </lineage>
</organism>
<keyword evidence="3" id="KW-1185">Reference proteome</keyword>
<sequence length="140" mass="15178">MEKQVESTDLTTRVTSMEGTLTSINVTLGDFKFVMMGILNFMKTSSVWKPQIEEELKLMRCEILKFQETSAIAPSAPATSLPPLPSSSLIKPSTRSHVKHEQPPLLSAADGVNPSSVPPKTTTYASSGDGVLDQFGHIDD</sequence>
<feature type="region of interest" description="Disordered" evidence="1">
    <location>
        <begin position="74"/>
        <end position="140"/>
    </location>
</feature>
<name>A0AAV5CDK1_ELECO</name>
<comment type="caution">
    <text evidence="2">The sequence shown here is derived from an EMBL/GenBank/DDBJ whole genome shotgun (WGS) entry which is preliminary data.</text>
</comment>
<dbReference type="AlphaFoldDB" id="A0AAV5CDK1"/>
<dbReference type="Proteomes" id="UP001054889">
    <property type="component" value="Unassembled WGS sequence"/>
</dbReference>
<evidence type="ECO:0000313" key="3">
    <source>
        <dbReference type="Proteomes" id="UP001054889"/>
    </source>
</evidence>
<evidence type="ECO:0000313" key="2">
    <source>
        <dbReference type="EMBL" id="GJM96137.1"/>
    </source>
</evidence>
<accession>A0AAV5CDK1</accession>
<evidence type="ECO:0000256" key="1">
    <source>
        <dbReference type="SAM" id="MobiDB-lite"/>
    </source>
</evidence>
<reference evidence="2" key="1">
    <citation type="journal article" date="2018" name="DNA Res.">
        <title>Multiple hybrid de novo genome assembly of finger millet, an orphan allotetraploid crop.</title>
        <authorList>
            <person name="Hatakeyama M."/>
            <person name="Aluri S."/>
            <person name="Balachadran M.T."/>
            <person name="Sivarajan S.R."/>
            <person name="Patrignani A."/>
            <person name="Gruter S."/>
            <person name="Poveda L."/>
            <person name="Shimizu-Inatsugi R."/>
            <person name="Baeten J."/>
            <person name="Francoijs K.J."/>
            <person name="Nataraja K.N."/>
            <person name="Reddy Y.A.N."/>
            <person name="Phadnis S."/>
            <person name="Ravikumar R.L."/>
            <person name="Schlapbach R."/>
            <person name="Sreeman S.M."/>
            <person name="Shimizu K.K."/>
        </authorList>
    </citation>
    <scope>NUCLEOTIDE SEQUENCE</scope>
</reference>
<feature type="compositionally biased region" description="Polar residues" evidence="1">
    <location>
        <begin position="113"/>
        <end position="126"/>
    </location>
</feature>
<dbReference type="EMBL" id="BQKI01000006">
    <property type="protein sequence ID" value="GJM96137.1"/>
    <property type="molecule type" value="Genomic_DNA"/>
</dbReference>
<gene>
    <name evidence="2" type="primary">ga12949</name>
    <name evidence="2" type="ORF">PR202_ga12949</name>
</gene>
<proteinExistence type="predicted"/>
<protein>
    <submittedName>
        <fullName evidence="2">Uncharacterized protein</fullName>
    </submittedName>
</protein>
<reference evidence="2" key="2">
    <citation type="submission" date="2021-12" db="EMBL/GenBank/DDBJ databases">
        <title>Resequencing data analysis of finger millet.</title>
        <authorList>
            <person name="Hatakeyama M."/>
            <person name="Aluri S."/>
            <person name="Balachadran M.T."/>
            <person name="Sivarajan S.R."/>
            <person name="Poveda L."/>
            <person name="Shimizu-Inatsugi R."/>
            <person name="Schlapbach R."/>
            <person name="Sreeman S.M."/>
            <person name="Shimizu K.K."/>
        </authorList>
    </citation>
    <scope>NUCLEOTIDE SEQUENCE</scope>
</reference>